<dbReference type="EMBL" id="JABSTU010006858">
    <property type="protein sequence ID" value="KAH7931883.1"/>
    <property type="molecule type" value="Genomic_DNA"/>
</dbReference>
<dbReference type="VEuPathDB" id="VectorBase:LOC119165449"/>
<dbReference type="VEuPathDB" id="VectorBase:LOC119162268"/>
<accession>A0A9J6CTN7</accession>
<dbReference type="AlphaFoldDB" id="A0A9J6CTN7"/>
<dbReference type="Proteomes" id="UP000821866">
    <property type="component" value="Unassembled WGS sequence"/>
</dbReference>
<protein>
    <submittedName>
        <fullName evidence="1">Uncharacterized protein</fullName>
    </submittedName>
</protein>
<reference evidence="1" key="2">
    <citation type="submission" date="2021-09" db="EMBL/GenBank/DDBJ databases">
        <authorList>
            <person name="Jia N."/>
            <person name="Wang J."/>
            <person name="Shi W."/>
            <person name="Du L."/>
            <person name="Sun Y."/>
            <person name="Zhan W."/>
            <person name="Jiang J."/>
            <person name="Wang Q."/>
            <person name="Zhang B."/>
            <person name="Ji P."/>
            <person name="Sakyi L.B."/>
            <person name="Cui X."/>
            <person name="Yuan T."/>
            <person name="Jiang B."/>
            <person name="Yang W."/>
            <person name="Lam T.T.-Y."/>
            <person name="Chang Q."/>
            <person name="Ding S."/>
            <person name="Wang X."/>
            <person name="Zhu J."/>
            <person name="Ruan X."/>
            <person name="Zhao L."/>
            <person name="Wei J."/>
            <person name="Que T."/>
            <person name="Du C."/>
            <person name="Cheng J."/>
            <person name="Dai P."/>
            <person name="Han X."/>
            <person name="Huang E."/>
            <person name="Gao Y."/>
            <person name="Liu J."/>
            <person name="Shao H."/>
            <person name="Ye R."/>
            <person name="Li L."/>
            <person name="Wei W."/>
            <person name="Wang X."/>
            <person name="Wang C."/>
            <person name="Huo Q."/>
            <person name="Li W."/>
            <person name="Guo W."/>
            <person name="Chen H."/>
            <person name="Chen S."/>
            <person name="Zhou L."/>
            <person name="Zhou L."/>
            <person name="Ni X."/>
            <person name="Tian J."/>
            <person name="Zhou Y."/>
            <person name="Sheng Y."/>
            <person name="Liu T."/>
            <person name="Pan Y."/>
            <person name="Xia L."/>
            <person name="Li J."/>
            <person name="Zhao F."/>
            <person name="Cao W."/>
        </authorList>
    </citation>
    <scope>NUCLEOTIDE SEQUENCE</scope>
    <source>
        <strain evidence="1">Rmic-2018</strain>
        <tissue evidence="1">Larvae</tissue>
    </source>
</reference>
<evidence type="ECO:0000313" key="1">
    <source>
        <dbReference type="EMBL" id="KAH7931883.1"/>
    </source>
</evidence>
<reference evidence="1" key="1">
    <citation type="journal article" date="2020" name="Cell">
        <title>Large-Scale Comparative Analyses of Tick Genomes Elucidate Their Genetic Diversity and Vector Capacities.</title>
        <authorList>
            <consortium name="Tick Genome and Microbiome Consortium (TIGMIC)"/>
            <person name="Jia N."/>
            <person name="Wang J."/>
            <person name="Shi W."/>
            <person name="Du L."/>
            <person name="Sun Y."/>
            <person name="Zhan W."/>
            <person name="Jiang J.F."/>
            <person name="Wang Q."/>
            <person name="Zhang B."/>
            <person name="Ji P."/>
            <person name="Bell-Sakyi L."/>
            <person name="Cui X.M."/>
            <person name="Yuan T.T."/>
            <person name="Jiang B.G."/>
            <person name="Yang W.F."/>
            <person name="Lam T.T."/>
            <person name="Chang Q.C."/>
            <person name="Ding S.J."/>
            <person name="Wang X.J."/>
            <person name="Zhu J.G."/>
            <person name="Ruan X.D."/>
            <person name="Zhao L."/>
            <person name="Wei J.T."/>
            <person name="Ye R.Z."/>
            <person name="Que T.C."/>
            <person name="Du C.H."/>
            <person name="Zhou Y.H."/>
            <person name="Cheng J.X."/>
            <person name="Dai P.F."/>
            <person name="Guo W.B."/>
            <person name="Han X.H."/>
            <person name="Huang E.J."/>
            <person name="Li L.F."/>
            <person name="Wei W."/>
            <person name="Gao Y.C."/>
            <person name="Liu J.Z."/>
            <person name="Shao H.Z."/>
            <person name="Wang X."/>
            <person name="Wang C.C."/>
            <person name="Yang T.C."/>
            <person name="Huo Q.B."/>
            <person name="Li W."/>
            <person name="Chen H.Y."/>
            <person name="Chen S.E."/>
            <person name="Zhou L.G."/>
            <person name="Ni X.B."/>
            <person name="Tian J.H."/>
            <person name="Sheng Y."/>
            <person name="Liu T."/>
            <person name="Pan Y.S."/>
            <person name="Xia L.Y."/>
            <person name="Li J."/>
            <person name="Zhao F."/>
            <person name="Cao W.C."/>
        </authorList>
    </citation>
    <scope>NUCLEOTIDE SEQUENCE</scope>
    <source>
        <strain evidence="1">Rmic-2018</strain>
    </source>
</reference>
<evidence type="ECO:0000313" key="2">
    <source>
        <dbReference type="Proteomes" id="UP000821866"/>
    </source>
</evidence>
<keyword evidence="2" id="KW-1185">Reference proteome</keyword>
<proteinExistence type="predicted"/>
<sequence length="343" mass="38629">MQVERQMFAKLTELLCRKSSQWEDQNSVTVPHLRSRYIILEAKNCCSSDQRDAHGTIIKNSKGPDVTWVDEENESSKGQLDLANEYSELETQVVEFKQRLVTVQQDALLHVPHTDASSIATASHNDALSTTLVLSPSVEANEPSDNSRATYCLDPSRKIYAVRAKIIRQIWKNQTFIRTSVVRENGKQHMAKTGMALQGCSEDNLKAYECLDHFLQSQAAKRLAIKETLEDLHNKRRQSFERSQDLLDEACAAGGLEAVQADITNLGLVVERTEMQGPRQMFAELAERLCRKCVHWEDLNSVSYQPAQLLRHPGGQELLLLGPNGCPRSPCQKVQVSRCHMGE</sequence>
<organism evidence="1 2">
    <name type="scientific">Rhipicephalus microplus</name>
    <name type="common">Cattle tick</name>
    <name type="synonym">Boophilus microplus</name>
    <dbReference type="NCBI Taxonomy" id="6941"/>
    <lineage>
        <taxon>Eukaryota</taxon>
        <taxon>Metazoa</taxon>
        <taxon>Ecdysozoa</taxon>
        <taxon>Arthropoda</taxon>
        <taxon>Chelicerata</taxon>
        <taxon>Arachnida</taxon>
        <taxon>Acari</taxon>
        <taxon>Parasitiformes</taxon>
        <taxon>Ixodida</taxon>
        <taxon>Ixodoidea</taxon>
        <taxon>Ixodidae</taxon>
        <taxon>Rhipicephalinae</taxon>
        <taxon>Rhipicephalus</taxon>
        <taxon>Boophilus</taxon>
    </lineage>
</organism>
<name>A0A9J6CTN7_RHIMP</name>
<comment type="caution">
    <text evidence="1">The sequence shown here is derived from an EMBL/GenBank/DDBJ whole genome shotgun (WGS) entry which is preliminary data.</text>
</comment>
<gene>
    <name evidence="1" type="ORF">HPB51_029665</name>
</gene>